<dbReference type="AlphaFoldDB" id="A0A542DY87"/>
<keyword evidence="1" id="KW-1133">Transmembrane helix</keyword>
<dbReference type="RefSeq" id="WP_170185576.1">
    <property type="nucleotide sequence ID" value="NZ_BAAAPR010000002.1"/>
</dbReference>
<gene>
    <name evidence="2" type="ORF">FB458_1140</name>
</gene>
<sequence>MNRAALVALQAVTAVLSGGTAVVYVVLSARTMPRLAVLADRVGIERMQHINRVALQPPFMTCFFGAALGSVVLVALVVAGRGGPAAGVAVAAALLYLAGFGLTVAYHVPLNDRLARLDPGALDSVAVWRAYLVGWTRANTVRAVLSAGCALLLVGAAVGSARSGR</sequence>
<keyword evidence="3" id="KW-1185">Reference proteome</keyword>
<feature type="transmembrane region" description="Helical" evidence="1">
    <location>
        <begin position="141"/>
        <end position="161"/>
    </location>
</feature>
<dbReference type="EMBL" id="VFMN01000001">
    <property type="protein sequence ID" value="TQJ08061.1"/>
    <property type="molecule type" value="Genomic_DNA"/>
</dbReference>
<protein>
    <submittedName>
        <fullName evidence="2">Putative membrane protein</fullName>
    </submittedName>
</protein>
<evidence type="ECO:0000256" key="1">
    <source>
        <dbReference type="SAM" id="Phobius"/>
    </source>
</evidence>
<comment type="caution">
    <text evidence="2">The sequence shown here is derived from an EMBL/GenBank/DDBJ whole genome shotgun (WGS) entry which is preliminary data.</text>
</comment>
<keyword evidence="1" id="KW-0812">Transmembrane</keyword>
<evidence type="ECO:0000313" key="3">
    <source>
        <dbReference type="Proteomes" id="UP000317893"/>
    </source>
</evidence>
<dbReference type="Proteomes" id="UP000317893">
    <property type="component" value="Unassembled WGS sequence"/>
</dbReference>
<proteinExistence type="predicted"/>
<reference evidence="2 3" key="1">
    <citation type="submission" date="2019-06" db="EMBL/GenBank/DDBJ databases">
        <title>Sequencing the genomes of 1000 actinobacteria strains.</title>
        <authorList>
            <person name="Klenk H.-P."/>
        </authorList>
    </citation>
    <scope>NUCLEOTIDE SEQUENCE [LARGE SCALE GENOMIC DNA]</scope>
    <source>
        <strain evidence="2 3">DSM 18607</strain>
    </source>
</reference>
<feature type="transmembrane region" description="Helical" evidence="1">
    <location>
        <begin position="86"/>
        <end position="108"/>
    </location>
</feature>
<feature type="transmembrane region" description="Helical" evidence="1">
    <location>
        <begin position="58"/>
        <end position="79"/>
    </location>
</feature>
<dbReference type="InterPro" id="IPR013901">
    <property type="entry name" value="Anthrone_oxy"/>
</dbReference>
<evidence type="ECO:0000313" key="2">
    <source>
        <dbReference type="EMBL" id="TQJ08061.1"/>
    </source>
</evidence>
<organism evidence="2 3">
    <name type="scientific">Lapillicoccus jejuensis</name>
    <dbReference type="NCBI Taxonomy" id="402171"/>
    <lineage>
        <taxon>Bacteria</taxon>
        <taxon>Bacillati</taxon>
        <taxon>Actinomycetota</taxon>
        <taxon>Actinomycetes</taxon>
        <taxon>Micrococcales</taxon>
        <taxon>Intrasporangiaceae</taxon>
        <taxon>Lapillicoccus</taxon>
    </lineage>
</organism>
<name>A0A542DY87_9MICO</name>
<dbReference type="Pfam" id="PF08592">
    <property type="entry name" value="Anthrone_oxy"/>
    <property type="match status" value="1"/>
</dbReference>
<keyword evidence="1" id="KW-0472">Membrane</keyword>
<accession>A0A542DY87</accession>